<dbReference type="AlphaFoldDB" id="A0A2H9T6T0"/>
<organism evidence="1">
    <name type="scientific">invertebrate metagenome</name>
    <dbReference type="NCBI Taxonomy" id="1711999"/>
    <lineage>
        <taxon>unclassified sequences</taxon>
        <taxon>metagenomes</taxon>
        <taxon>organismal metagenomes</taxon>
    </lineage>
</organism>
<sequence>MDTIPLVADDMRSSDLLFQKGIDHWAGYWYSTFRVPPEKILRPEAVSVDGRVQEICHCIEYVS</sequence>
<dbReference type="EMBL" id="NSIT01000114">
    <property type="protein sequence ID" value="PJE78931.1"/>
    <property type="molecule type" value="Genomic_DNA"/>
</dbReference>
<reference evidence="1" key="1">
    <citation type="journal article" date="2017" name="Appl. Environ. Microbiol.">
        <title>Molecular characterization of an Endozoicomonas-like organism causing infection in king scallop Pecten maximus L.</title>
        <authorList>
            <person name="Cano I."/>
            <person name="van Aerle R."/>
            <person name="Ross S."/>
            <person name="Verner-Jeffreys D.W."/>
            <person name="Paley R.K."/>
            <person name="Rimmer G."/>
            <person name="Ryder D."/>
            <person name="Hooper P."/>
            <person name="Stone D."/>
            <person name="Feist S.W."/>
        </authorList>
    </citation>
    <scope>NUCLEOTIDE SEQUENCE</scope>
</reference>
<protein>
    <submittedName>
        <fullName evidence="1">Uncharacterized protein</fullName>
    </submittedName>
</protein>
<proteinExistence type="predicted"/>
<evidence type="ECO:0000313" key="1">
    <source>
        <dbReference type="EMBL" id="PJE78931.1"/>
    </source>
</evidence>
<accession>A0A2H9T6T0</accession>
<name>A0A2H9T6T0_9ZZZZ</name>
<comment type="caution">
    <text evidence="1">The sequence shown here is derived from an EMBL/GenBank/DDBJ whole genome shotgun (WGS) entry which is preliminary data.</text>
</comment>
<gene>
    <name evidence="1" type="ORF">CI610_02118</name>
</gene>